<feature type="transmembrane region" description="Helical" evidence="8">
    <location>
        <begin position="119"/>
        <end position="145"/>
    </location>
</feature>
<accession>A0A6J7HG77</accession>
<dbReference type="EMBL" id="CAFBMV010000004">
    <property type="protein sequence ID" value="CAB4920057.1"/>
    <property type="molecule type" value="Genomic_DNA"/>
</dbReference>
<dbReference type="EMBL" id="CAEZZC010000002">
    <property type="protein sequence ID" value="CAB4740440.1"/>
    <property type="molecule type" value="Genomic_DNA"/>
</dbReference>
<evidence type="ECO:0000259" key="9">
    <source>
        <dbReference type="Pfam" id="PF00892"/>
    </source>
</evidence>
<comment type="similarity">
    <text evidence="2">Belongs to the EamA transporter family.</text>
</comment>
<protein>
    <submittedName>
        <fullName evidence="13">Unannotated protein</fullName>
    </submittedName>
</protein>
<dbReference type="PANTHER" id="PTHR22911:SF137">
    <property type="entry name" value="SOLUTE CARRIER FAMILY 35 MEMBER G2-RELATED"/>
    <property type="match status" value="1"/>
</dbReference>
<dbReference type="EMBL" id="CAFBQL010000004">
    <property type="protein sequence ID" value="CAB5056906.1"/>
    <property type="molecule type" value="Genomic_DNA"/>
</dbReference>
<dbReference type="InterPro" id="IPR000620">
    <property type="entry name" value="EamA_dom"/>
</dbReference>
<dbReference type="InterPro" id="IPR037185">
    <property type="entry name" value="EmrE-like"/>
</dbReference>
<gene>
    <name evidence="10" type="ORF">UFOPK2289_01131</name>
    <name evidence="11" type="ORF">UFOPK2822_00134</name>
    <name evidence="12" type="ORF">UFOPK3346_00714</name>
    <name evidence="13" type="ORF">UFOPK3670_00605</name>
    <name evidence="14" type="ORF">UFOPK4308_00671</name>
</gene>
<feature type="transmembrane region" description="Helical" evidence="8">
    <location>
        <begin position="60"/>
        <end position="78"/>
    </location>
</feature>
<evidence type="ECO:0000256" key="6">
    <source>
        <dbReference type="ARBA" id="ARBA00022989"/>
    </source>
</evidence>
<evidence type="ECO:0000313" key="14">
    <source>
        <dbReference type="EMBL" id="CAB5056906.1"/>
    </source>
</evidence>
<feature type="transmembrane region" description="Helical" evidence="8">
    <location>
        <begin position="20"/>
        <end position="40"/>
    </location>
</feature>
<dbReference type="GO" id="GO:0005886">
    <property type="term" value="C:plasma membrane"/>
    <property type="evidence" value="ECO:0007669"/>
    <property type="project" value="UniProtKB-SubCell"/>
</dbReference>
<evidence type="ECO:0000256" key="7">
    <source>
        <dbReference type="ARBA" id="ARBA00023136"/>
    </source>
</evidence>
<sequence>MAYTLWGLLPVYWHQLKKATAFEILANRGIWALVFCLLLLGARKQLGKTIAIIRTRRTFALLALSSMFLTINWGVYIWAVSVNRVVEASLGYYITPLVTVAAGVLVFRERLRTFQWVAVALAAIGVVVLTVEFGSVPWIALAVSISWSSYGFMKKSLNLGALESLSIETLIALIPCVSYMVFLENQQRAQLGHDSKSTLLLVGAGVVTVVPLLWFNGATTRLPFTITGLLQYITPTIMFLIGTLINHEAMPAGRLIGFAFIWLALTFLGTDLVRSNRTTASALKN</sequence>
<evidence type="ECO:0000256" key="5">
    <source>
        <dbReference type="ARBA" id="ARBA00022692"/>
    </source>
</evidence>
<evidence type="ECO:0000256" key="3">
    <source>
        <dbReference type="ARBA" id="ARBA00022448"/>
    </source>
</evidence>
<reference evidence="13" key="1">
    <citation type="submission" date="2020-05" db="EMBL/GenBank/DDBJ databases">
        <authorList>
            <person name="Chiriac C."/>
            <person name="Salcher M."/>
            <person name="Ghai R."/>
            <person name="Kavagutti S V."/>
        </authorList>
    </citation>
    <scope>NUCLEOTIDE SEQUENCE</scope>
</reference>
<dbReference type="SUPFAM" id="SSF103481">
    <property type="entry name" value="Multidrug resistance efflux transporter EmrE"/>
    <property type="match status" value="2"/>
</dbReference>
<evidence type="ECO:0000256" key="8">
    <source>
        <dbReference type="SAM" id="Phobius"/>
    </source>
</evidence>
<keyword evidence="4" id="KW-1003">Cell membrane</keyword>
<name>A0A6J7HG77_9ZZZZ</name>
<feature type="transmembrane region" description="Helical" evidence="8">
    <location>
        <begin position="90"/>
        <end position="107"/>
    </location>
</feature>
<proteinExistence type="inferred from homology"/>
<dbReference type="AlphaFoldDB" id="A0A6J7HG77"/>
<feature type="transmembrane region" description="Helical" evidence="8">
    <location>
        <begin position="197"/>
        <end position="216"/>
    </location>
</feature>
<dbReference type="PANTHER" id="PTHR22911">
    <property type="entry name" value="ACYL-MALONYL CONDENSING ENZYME-RELATED"/>
    <property type="match status" value="1"/>
</dbReference>
<keyword evidence="6 8" id="KW-1133">Transmembrane helix</keyword>
<feature type="domain" description="EamA" evidence="9">
    <location>
        <begin position="139"/>
        <end position="268"/>
    </location>
</feature>
<feature type="domain" description="EamA" evidence="9">
    <location>
        <begin position="4"/>
        <end position="130"/>
    </location>
</feature>
<keyword evidence="3" id="KW-0813">Transport</keyword>
<comment type="subcellular location">
    <subcellularLocation>
        <location evidence="1">Cell membrane</location>
        <topology evidence="1">Multi-pass membrane protein</topology>
    </subcellularLocation>
</comment>
<evidence type="ECO:0000313" key="12">
    <source>
        <dbReference type="EMBL" id="CAB4865336.1"/>
    </source>
</evidence>
<dbReference type="EMBL" id="CAFBLE010000004">
    <property type="protein sequence ID" value="CAB4865336.1"/>
    <property type="molecule type" value="Genomic_DNA"/>
</dbReference>
<feature type="transmembrane region" description="Helical" evidence="8">
    <location>
        <begin position="222"/>
        <end position="245"/>
    </location>
</feature>
<evidence type="ECO:0000313" key="13">
    <source>
        <dbReference type="EMBL" id="CAB4920057.1"/>
    </source>
</evidence>
<dbReference type="InterPro" id="IPR004626">
    <property type="entry name" value="RarD"/>
</dbReference>
<keyword evidence="5 8" id="KW-0812">Transmembrane</keyword>
<evidence type="ECO:0000313" key="11">
    <source>
        <dbReference type="EMBL" id="CAB4740440.1"/>
    </source>
</evidence>
<feature type="transmembrane region" description="Helical" evidence="8">
    <location>
        <begin position="252"/>
        <end position="270"/>
    </location>
</feature>
<evidence type="ECO:0000313" key="10">
    <source>
        <dbReference type="EMBL" id="CAB4670900.1"/>
    </source>
</evidence>
<dbReference type="NCBIfam" id="TIGR00688">
    <property type="entry name" value="rarD"/>
    <property type="match status" value="1"/>
</dbReference>
<organism evidence="13">
    <name type="scientific">freshwater metagenome</name>
    <dbReference type="NCBI Taxonomy" id="449393"/>
    <lineage>
        <taxon>unclassified sequences</taxon>
        <taxon>metagenomes</taxon>
        <taxon>ecological metagenomes</taxon>
    </lineage>
</organism>
<evidence type="ECO:0000256" key="2">
    <source>
        <dbReference type="ARBA" id="ARBA00007362"/>
    </source>
</evidence>
<keyword evidence="7 8" id="KW-0472">Membrane</keyword>
<dbReference type="EMBL" id="CAEZWT010000038">
    <property type="protein sequence ID" value="CAB4670900.1"/>
    <property type="molecule type" value="Genomic_DNA"/>
</dbReference>
<evidence type="ECO:0000256" key="4">
    <source>
        <dbReference type="ARBA" id="ARBA00022475"/>
    </source>
</evidence>
<dbReference type="Pfam" id="PF00892">
    <property type="entry name" value="EamA"/>
    <property type="match status" value="2"/>
</dbReference>
<feature type="transmembrane region" description="Helical" evidence="8">
    <location>
        <begin position="165"/>
        <end position="185"/>
    </location>
</feature>
<evidence type="ECO:0000256" key="1">
    <source>
        <dbReference type="ARBA" id="ARBA00004651"/>
    </source>
</evidence>